<evidence type="ECO:0000256" key="1">
    <source>
        <dbReference type="ARBA" id="ARBA00004123"/>
    </source>
</evidence>
<evidence type="ECO:0000256" key="4">
    <source>
        <dbReference type="ARBA" id="ARBA00023242"/>
    </source>
</evidence>
<dbReference type="OrthoDB" id="1938138at2759"/>
<feature type="domain" description="GINS subunit" evidence="6">
    <location>
        <begin position="65"/>
        <end position="163"/>
    </location>
</feature>
<dbReference type="GO" id="GO:0000727">
    <property type="term" value="P:double-strand break repair via break-induced replication"/>
    <property type="evidence" value="ECO:0007669"/>
    <property type="project" value="TreeGrafter"/>
</dbReference>
<evidence type="ECO:0000259" key="7">
    <source>
        <dbReference type="Pfam" id="PF25005"/>
    </source>
</evidence>
<dbReference type="InterPro" id="IPR021151">
    <property type="entry name" value="GINS_A"/>
</dbReference>
<evidence type="ECO:0000256" key="3">
    <source>
        <dbReference type="ARBA" id="ARBA00022705"/>
    </source>
</evidence>
<dbReference type="CDD" id="cd21694">
    <property type="entry name" value="GINS_B_Psf2"/>
    <property type="match status" value="1"/>
</dbReference>
<organism evidence="8 9">
    <name type="scientific">Phaedon cochleariae</name>
    <name type="common">Mustard beetle</name>
    <dbReference type="NCBI Taxonomy" id="80249"/>
    <lineage>
        <taxon>Eukaryota</taxon>
        <taxon>Metazoa</taxon>
        <taxon>Ecdysozoa</taxon>
        <taxon>Arthropoda</taxon>
        <taxon>Hexapoda</taxon>
        <taxon>Insecta</taxon>
        <taxon>Pterygota</taxon>
        <taxon>Neoptera</taxon>
        <taxon>Endopterygota</taxon>
        <taxon>Coleoptera</taxon>
        <taxon>Polyphaga</taxon>
        <taxon>Cucujiformia</taxon>
        <taxon>Chrysomeloidea</taxon>
        <taxon>Chrysomelidae</taxon>
        <taxon>Chrysomelinae</taxon>
        <taxon>Chrysomelini</taxon>
        <taxon>Phaedon</taxon>
    </lineage>
</organism>
<accession>A0A9N9SCX2</accession>
<dbReference type="Gene3D" id="1.20.58.1020">
    <property type="match status" value="1"/>
</dbReference>
<dbReference type="AlphaFoldDB" id="A0A9N9SCX2"/>
<evidence type="ECO:0000259" key="6">
    <source>
        <dbReference type="Pfam" id="PF05916"/>
    </source>
</evidence>
<comment type="similarity">
    <text evidence="2 5">Belongs to the GINS2/PSF2 family.</text>
</comment>
<dbReference type="PIRSF" id="PIRSF028998">
    <property type="entry name" value="GINS_Psf2_subgr"/>
    <property type="match status" value="1"/>
</dbReference>
<feature type="domain" description="DNA replication complex GINS protein PSF2 N-terminal" evidence="7">
    <location>
        <begin position="2"/>
        <end position="61"/>
    </location>
</feature>
<protein>
    <recommendedName>
        <fullName evidence="5">DNA replication complex GINS protein PSF2</fullName>
    </recommendedName>
</protein>
<dbReference type="PANTHER" id="PTHR12772">
    <property type="entry name" value="DNA REPLICATION COMPLEX GINS PROTEIN PSF2"/>
    <property type="match status" value="1"/>
</dbReference>
<dbReference type="Gene3D" id="3.40.5.50">
    <property type="match status" value="1"/>
</dbReference>
<evidence type="ECO:0000256" key="2">
    <source>
        <dbReference type="ARBA" id="ARBA00010565"/>
    </source>
</evidence>
<gene>
    <name evidence="8" type="ORF">PHAECO_LOCUS4919</name>
</gene>
<dbReference type="SUPFAM" id="SSF160059">
    <property type="entry name" value="PriA/YqbF domain"/>
    <property type="match status" value="1"/>
</dbReference>
<keyword evidence="3 5" id="KW-0235">DNA replication</keyword>
<keyword evidence="9" id="KW-1185">Reference proteome</keyword>
<evidence type="ECO:0000313" key="9">
    <source>
        <dbReference type="Proteomes" id="UP001153737"/>
    </source>
</evidence>
<name>A0A9N9SCX2_PHACE</name>
<dbReference type="GO" id="GO:0071162">
    <property type="term" value="C:CMG complex"/>
    <property type="evidence" value="ECO:0007669"/>
    <property type="project" value="UniProtKB-ARBA"/>
</dbReference>
<keyword evidence="4 5" id="KW-0539">Nucleus</keyword>
<reference evidence="8" key="2">
    <citation type="submission" date="2022-10" db="EMBL/GenBank/DDBJ databases">
        <authorList>
            <consortium name="ENA_rothamsted_submissions"/>
            <consortium name="culmorum"/>
            <person name="King R."/>
        </authorList>
    </citation>
    <scope>NUCLEOTIDE SEQUENCE</scope>
</reference>
<dbReference type="Pfam" id="PF25005">
    <property type="entry name" value="PSF2_N"/>
    <property type="match status" value="1"/>
</dbReference>
<dbReference type="GO" id="GO:0000811">
    <property type="term" value="C:GINS complex"/>
    <property type="evidence" value="ECO:0007669"/>
    <property type="project" value="TreeGrafter"/>
</dbReference>
<dbReference type="PANTHER" id="PTHR12772:SF0">
    <property type="entry name" value="DNA REPLICATION COMPLEX GINS PROTEIN PSF2"/>
    <property type="match status" value="1"/>
</dbReference>
<dbReference type="CDD" id="cd11712">
    <property type="entry name" value="GINS_A_psf2"/>
    <property type="match status" value="1"/>
</dbReference>
<dbReference type="Proteomes" id="UP001153737">
    <property type="component" value="Chromosome 15"/>
</dbReference>
<reference evidence="8" key="1">
    <citation type="submission" date="2022-01" db="EMBL/GenBank/DDBJ databases">
        <authorList>
            <person name="King R."/>
        </authorList>
    </citation>
    <scope>NUCLEOTIDE SEQUENCE</scope>
</reference>
<dbReference type="SUPFAM" id="SSF158573">
    <property type="entry name" value="GINS helical bundle-like"/>
    <property type="match status" value="1"/>
</dbReference>
<comment type="subcellular location">
    <subcellularLocation>
        <location evidence="1 5">Nucleus</location>
    </subcellularLocation>
</comment>
<sequence>MNPDEAEFLGEKQFISIIPTFNSGVVHLISGDVGPFRASLPTRVPLWMAINLKQQQKCKIQHPEWMNVDQLERIKEDEKKDKFFTKMPSEQYMIEAKLLLGCASDDVPKADDIRTIIKDIWDIRMAKLRSSVNNVLKSADSYAEFKNLTVMEINSIRPILPHALDQIYRMKINKHQGAQSTTLSTPFRTSTSFSNLS</sequence>
<evidence type="ECO:0000256" key="5">
    <source>
        <dbReference type="PIRNR" id="PIRNR028998"/>
    </source>
</evidence>
<dbReference type="GO" id="GO:0006260">
    <property type="term" value="P:DNA replication"/>
    <property type="evidence" value="ECO:0007669"/>
    <property type="project" value="UniProtKB-KW"/>
</dbReference>
<proteinExistence type="inferred from homology"/>
<dbReference type="EMBL" id="OU896721">
    <property type="protein sequence ID" value="CAG9817277.1"/>
    <property type="molecule type" value="Genomic_DNA"/>
</dbReference>
<dbReference type="FunFam" id="1.20.58.1020:FF:000001">
    <property type="entry name" value="DNA replication complex GINS protein PSF2"/>
    <property type="match status" value="1"/>
</dbReference>
<dbReference type="InterPro" id="IPR056784">
    <property type="entry name" value="PSF2_N"/>
</dbReference>
<dbReference type="FunFam" id="3.40.5.50:FF:000001">
    <property type="entry name" value="DNA replication complex GINS protein PSF2"/>
    <property type="match status" value="1"/>
</dbReference>
<comment type="subunit">
    <text evidence="5">Component of the GINS complex.</text>
</comment>
<evidence type="ECO:0000313" key="8">
    <source>
        <dbReference type="EMBL" id="CAG9817277.1"/>
    </source>
</evidence>
<dbReference type="InterPro" id="IPR036224">
    <property type="entry name" value="GINS_bundle-like_dom_sf"/>
</dbReference>
<dbReference type="InterPro" id="IPR007257">
    <property type="entry name" value="GINS_Psf2"/>
</dbReference>
<dbReference type="Pfam" id="PF05916">
    <property type="entry name" value="Sld5"/>
    <property type="match status" value="1"/>
</dbReference>